<proteinExistence type="predicted"/>
<protein>
    <submittedName>
        <fullName evidence="1">Uncharacterized protein</fullName>
    </submittedName>
</protein>
<accession>A0ABP0YL26</accession>
<evidence type="ECO:0000313" key="2">
    <source>
        <dbReference type="Proteomes" id="UP001642487"/>
    </source>
</evidence>
<keyword evidence="2" id="KW-1185">Reference proteome</keyword>
<evidence type="ECO:0000313" key="1">
    <source>
        <dbReference type="EMBL" id="CAK9320637.1"/>
    </source>
</evidence>
<name>A0ABP0YL26_9ROSI</name>
<organism evidence="1 2">
    <name type="scientific">Citrullus colocynthis</name>
    <name type="common">colocynth</name>
    <dbReference type="NCBI Taxonomy" id="252529"/>
    <lineage>
        <taxon>Eukaryota</taxon>
        <taxon>Viridiplantae</taxon>
        <taxon>Streptophyta</taxon>
        <taxon>Embryophyta</taxon>
        <taxon>Tracheophyta</taxon>
        <taxon>Spermatophyta</taxon>
        <taxon>Magnoliopsida</taxon>
        <taxon>eudicotyledons</taxon>
        <taxon>Gunneridae</taxon>
        <taxon>Pentapetalae</taxon>
        <taxon>rosids</taxon>
        <taxon>fabids</taxon>
        <taxon>Cucurbitales</taxon>
        <taxon>Cucurbitaceae</taxon>
        <taxon>Benincaseae</taxon>
        <taxon>Citrullus</taxon>
    </lineage>
</organism>
<dbReference type="EMBL" id="OZ021738">
    <property type="protein sequence ID" value="CAK9320637.1"/>
    <property type="molecule type" value="Genomic_DNA"/>
</dbReference>
<sequence length="177" mass="19294">MYQKFLVYRISNSSCFALLIKKLLLPNEHNTSSFPHNFLFNGFVLPLQVLGTLLIPDIIQREDQNCLKHHGPIAMIQLKVERLLSFVVDANGGGVSLGFGGRGSSRLGVGRMPAGGVDCLPVPSSGVDWVPSDWRRDFVAVKTVFQVGCANVEAGKALAQLFILSLFLFGLLSFPCS</sequence>
<reference evidence="1 2" key="1">
    <citation type="submission" date="2024-03" db="EMBL/GenBank/DDBJ databases">
        <authorList>
            <person name="Gkanogiannis A."/>
            <person name="Becerra Lopez-Lavalle L."/>
        </authorList>
    </citation>
    <scope>NUCLEOTIDE SEQUENCE [LARGE SCALE GENOMIC DNA]</scope>
</reference>
<gene>
    <name evidence="1" type="ORF">CITCOLO1_LOCUS12690</name>
</gene>
<dbReference type="Proteomes" id="UP001642487">
    <property type="component" value="Chromosome 4"/>
</dbReference>